<evidence type="ECO:0000313" key="2">
    <source>
        <dbReference type="Proteomes" id="UP001152795"/>
    </source>
</evidence>
<comment type="caution">
    <text evidence="1">The sequence shown here is derived from an EMBL/GenBank/DDBJ whole genome shotgun (WGS) entry which is preliminary data.</text>
</comment>
<feature type="non-terminal residue" evidence="1">
    <location>
        <position position="63"/>
    </location>
</feature>
<name>A0A6S7IA32_PARCT</name>
<proteinExistence type="predicted"/>
<evidence type="ECO:0000313" key="1">
    <source>
        <dbReference type="EMBL" id="CAB4014127.1"/>
    </source>
</evidence>
<keyword evidence="2" id="KW-1185">Reference proteome</keyword>
<dbReference type="AlphaFoldDB" id="A0A6S7IA32"/>
<dbReference type="Proteomes" id="UP001152795">
    <property type="component" value="Unassembled WGS sequence"/>
</dbReference>
<protein>
    <submittedName>
        <fullName evidence="1">Uncharacterized protein</fullName>
    </submittedName>
</protein>
<reference evidence="1" key="1">
    <citation type="submission" date="2020-04" db="EMBL/GenBank/DDBJ databases">
        <authorList>
            <person name="Alioto T."/>
            <person name="Alioto T."/>
            <person name="Gomez Garrido J."/>
        </authorList>
    </citation>
    <scope>NUCLEOTIDE SEQUENCE</scope>
    <source>
        <strain evidence="1">A484AB</strain>
    </source>
</reference>
<gene>
    <name evidence="1" type="ORF">PACLA_8A066710</name>
</gene>
<sequence length="63" mass="7152">MQGENAQRHTTDASRRKKKDYFLHSCQSKKLSCSGSSASLISLRPPLFTCLDHGRFVMLLIVR</sequence>
<organism evidence="1 2">
    <name type="scientific">Paramuricea clavata</name>
    <name type="common">Red gorgonian</name>
    <name type="synonym">Violescent sea-whip</name>
    <dbReference type="NCBI Taxonomy" id="317549"/>
    <lineage>
        <taxon>Eukaryota</taxon>
        <taxon>Metazoa</taxon>
        <taxon>Cnidaria</taxon>
        <taxon>Anthozoa</taxon>
        <taxon>Octocorallia</taxon>
        <taxon>Malacalcyonacea</taxon>
        <taxon>Plexauridae</taxon>
        <taxon>Paramuricea</taxon>
    </lineage>
</organism>
<accession>A0A6S7IA32</accession>
<dbReference type="EMBL" id="CACRXK020008160">
    <property type="protein sequence ID" value="CAB4014127.1"/>
    <property type="molecule type" value="Genomic_DNA"/>
</dbReference>